<proteinExistence type="predicted"/>
<keyword evidence="5 6" id="KW-0472">Membrane</keyword>
<feature type="transmembrane region" description="Helical" evidence="6">
    <location>
        <begin position="158"/>
        <end position="177"/>
    </location>
</feature>
<evidence type="ECO:0000256" key="6">
    <source>
        <dbReference type="SAM" id="Phobius"/>
    </source>
</evidence>
<evidence type="ECO:0000256" key="3">
    <source>
        <dbReference type="ARBA" id="ARBA00022692"/>
    </source>
</evidence>
<dbReference type="EMBL" id="SETJ01000050">
    <property type="protein sequence ID" value="RZM16201.1"/>
    <property type="molecule type" value="Genomic_DNA"/>
</dbReference>
<dbReference type="InterPro" id="IPR011701">
    <property type="entry name" value="MFS"/>
</dbReference>
<dbReference type="AlphaFoldDB" id="A0A4Q7DV58"/>
<evidence type="ECO:0000256" key="1">
    <source>
        <dbReference type="ARBA" id="ARBA00004651"/>
    </source>
</evidence>
<feature type="transmembrane region" description="Helical" evidence="6">
    <location>
        <begin position="198"/>
        <end position="216"/>
    </location>
</feature>
<feature type="transmembrane region" description="Helical" evidence="6">
    <location>
        <begin position="116"/>
        <end position="138"/>
    </location>
</feature>
<feature type="transmembrane region" description="Helical" evidence="6">
    <location>
        <begin position="59"/>
        <end position="78"/>
    </location>
</feature>
<organism evidence="7 8">
    <name type="scientific">Lactobacillus delbrueckii</name>
    <dbReference type="NCBI Taxonomy" id="1584"/>
    <lineage>
        <taxon>Bacteria</taxon>
        <taxon>Bacillati</taxon>
        <taxon>Bacillota</taxon>
        <taxon>Bacilli</taxon>
        <taxon>Lactobacillales</taxon>
        <taxon>Lactobacillaceae</taxon>
        <taxon>Lactobacillus</taxon>
    </lineage>
</organism>
<keyword evidence="2" id="KW-0813">Transport</keyword>
<dbReference type="Pfam" id="PF07690">
    <property type="entry name" value="MFS_1"/>
    <property type="match status" value="1"/>
</dbReference>
<name>A0A4Q7DV58_9LACO</name>
<dbReference type="GO" id="GO:0005886">
    <property type="term" value="C:plasma membrane"/>
    <property type="evidence" value="ECO:0007669"/>
    <property type="project" value="UniProtKB-SubCell"/>
</dbReference>
<evidence type="ECO:0000313" key="8">
    <source>
        <dbReference type="Proteomes" id="UP000292818"/>
    </source>
</evidence>
<protein>
    <submittedName>
        <fullName evidence="7">MFS transporter</fullName>
    </submittedName>
</protein>
<dbReference type="PANTHER" id="PTHR42718:SF9">
    <property type="entry name" value="MAJOR FACILITATOR SUPERFAMILY MULTIDRUG TRANSPORTER MFSC"/>
    <property type="match status" value="1"/>
</dbReference>
<dbReference type="InterPro" id="IPR036259">
    <property type="entry name" value="MFS_trans_sf"/>
</dbReference>
<comment type="subcellular location">
    <subcellularLocation>
        <location evidence="1">Cell membrane</location>
        <topology evidence="1">Multi-pass membrane protein</topology>
    </subcellularLocation>
</comment>
<feature type="transmembrane region" description="Helical" evidence="6">
    <location>
        <begin position="90"/>
        <end position="109"/>
    </location>
</feature>
<comment type="caution">
    <text evidence="7">The sequence shown here is derived from an EMBL/GenBank/DDBJ whole genome shotgun (WGS) entry which is preliminary data.</text>
</comment>
<gene>
    <name evidence="7" type="ORF">LDELB18P1_1236</name>
</gene>
<dbReference type="GO" id="GO:0022857">
    <property type="term" value="F:transmembrane transporter activity"/>
    <property type="evidence" value="ECO:0007669"/>
    <property type="project" value="InterPro"/>
</dbReference>
<feature type="transmembrane region" description="Helical" evidence="6">
    <location>
        <begin position="33"/>
        <end position="52"/>
    </location>
</feature>
<dbReference type="SUPFAM" id="SSF103473">
    <property type="entry name" value="MFS general substrate transporter"/>
    <property type="match status" value="1"/>
</dbReference>
<dbReference type="Gene3D" id="1.20.1250.20">
    <property type="entry name" value="MFS general substrate transporter like domains"/>
    <property type="match status" value="1"/>
</dbReference>
<reference evidence="7 8" key="1">
    <citation type="submission" date="2019-01" db="EMBL/GenBank/DDBJ databases">
        <title>Colonization of the human gut by bovine bacteria present in Parmesan cheese.</title>
        <authorList>
            <person name="Lugli G.A."/>
            <person name="Milani C."/>
        </authorList>
    </citation>
    <scope>NUCLEOTIDE SEQUENCE [LARGE SCALE GENOMIC DNA]</scope>
    <source>
        <strain evidence="7 8">LDELB18P1</strain>
    </source>
</reference>
<dbReference type="Proteomes" id="UP000292818">
    <property type="component" value="Unassembled WGS sequence"/>
</dbReference>
<evidence type="ECO:0000256" key="5">
    <source>
        <dbReference type="ARBA" id="ARBA00023136"/>
    </source>
</evidence>
<accession>A0A4Q7DV58</accession>
<evidence type="ECO:0000256" key="4">
    <source>
        <dbReference type="ARBA" id="ARBA00022989"/>
    </source>
</evidence>
<keyword evidence="3 6" id="KW-0812">Transmembrane</keyword>
<sequence length="226" mass="24250">MILWLLLPLALVSLISGQVYIRNQVSGEKGKFDAPSLLLLGLALFAIIYALSLIGTSSLISGLVLLPGSCVGAVISPFAGKLADKRDFKFPLTLGGCLFLLGNCLLLVLQPLLTPVLIVVCHIVIRSGFNLSFANTISNASTLVDRKNVADVNSSFNMLQQFAGSVGVSLATALISLAQKTGQGTLAQRSYQGGRYDFIMFSCLALVTLLAIWQNFRLQDKKNKEN</sequence>
<dbReference type="PANTHER" id="PTHR42718">
    <property type="entry name" value="MAJOR FACILITATOR SUPERFAMILY MULTIDRUG TRANSPORTER MFSC"/>
    <property type="match status" value="1"/>
</dbReference>
<evidence type="ECO:0000313" key="7">
    <source>
        <dbReference type="EMBL" id="RZM16201.1"/>
    </source>
</evidence>
<evidence type="ECO:0000256" key="2">
    <source>
        <dbReference type="ARBA" id="ARBA00022448"/>
    </source>
</evidence>
<keyword evidence="4 6" id="KW-1133">Transmembrane helix</keyword>